<dbReference type="OrthoDB" id="1107553at2759"/>
<keyword evidence="3" id="KW-1185">Reference proteome</keyword>
<reference evidence="2 3" key="1">
    <citation type="journal article" date="2013" name="Genome Biol.">
        <title>Genome of Acanthamoeba castellanii highlights extensive lateral gene transfer and early evolution of tyrosine kinase signaling.</title>
        <authorList>
            <person name="Clarke M."/>
            <person name="Lohan A.J."/>
            <person name="Liu B."/>
            <person name="Lagkouvardos I."/>
            <person name="Roy S."/>
            <person name="Zafar N."/>
            <person name="Bertelli C."/>
            <person name="Schilde C."/>
            <person name="Kianianmomeni A."/>
            <person name="Burglin T.R."/>
            <person name="Frech C."/>
            <person name="Turcotte B."/>
            <person name="Kopec K.O."/>
            <person name="Synnott J.M."/>
            <person name="Choo C."/>
            <person name="Paponov I."/>
            <person name="Finkler A."/>
            <person name="Soon Heng Tan C."/>
            <person name="Hutchins A.P."/>
            <person name="Weinmeier T."/>
            <person name="Rattei T."/>
            <person name="Chu J.S."/>
            <person name="Gimenez G."/>
            <person name="Irimia M."/>
            <person name="Rigden D.J."/>
            <person name="Fitzpatrick D.A."/>
            <person name="Lorenzo-Morales J."/>
            <person name="Bateman A."/>
            <person name="Chiu C.H."/>
            <person name="Tang P."/>
            <person name="Hegemann P."/>
            <person name="Fromm H."/>
            <person name="Raoult D."/>
            <person name="Greub G."/>
            <person name="Miranda-Saavedra D."/>
            <person name="Chen N."/>
            <person name="Nash P."/>
            <person name="Ginger M.L."/>
            <person name="Horn M."/>
            <person name="Schaap P."/>
            <person name="Caler L."/>
            <person name="Loftus B."/>
        </authorList>
    </citation>
    <scope>NUCLEOTIDE SEQUENCE [LARGE SCALE GENOMIC DNA]</scope>
    <source>
        <strain evidence="2 3">Neff</strain>
    </source>
</reference>
<name>L8GQ51_ACACF</name>
<dbReference type="Proteomes" id="UP000011083">
    <property type="component" value="Unassembled WGS sequence"/>
</dbReference>
<dbReference type="GO" id="GO:0061630">
    <property type="term" value="F:ubiquitin protein ligase activity"/>
    <property type="evidence" value="ECO:0007669"/>
    <property type="project" value="TreeGrafter"/>
</dbReference>
<dbReference type="InterPro" id="IPR008979">
    <property type="entry name" value="Galactose-bd-like_sf"/>
</dbReference>
<organism evidence="2 3">
    <name type="scientific">Acanthamoeba castellanii (strain ATCC 30010 / Neff)</name>
    <dbReference type="NCBI Taxonomy" id="1257118"/>
    <lineage>
        <taxon>Eukaryota</taxon>
        <taxon>Amoebozoa</taxon>
        <taxon>Discosea</taxon>
        <taxon>Longamoebia</taxon>
        <taxon>Centramoebida</taxon>
        <taxon>Acanthamoebidae</taxon>
        <taxon>Acanthamoeba</taxon>
    </lineage>
</organism>
<proteinExistence type="predicted"/>
<dbReference type="SUPFAM" id="SSF49785">
    <property type="entry name" value="Galactose-binding domain-like"/>
    <property type="match status" value="1"/>
</dbReference>
<dbReference type="VEuPathDB" id="AmoebaDB:ACA1_006570"/>
<evidence type="ECO:0000313" key="3">
    <source>
        <dbReference type="Proteomes" id="UP000011083"/>
    </source>
</evidence>
<dbReference type="GO" id="GO:0019005">
    <property type="term" value="C:SCF ubiquitin ligase complex"/>
    <property type="evidence" value="ECO:0007669"/>
    <property type="project" value="TreeGrafter"/>
</dbReference>
<dbReference type="GO" id="GO:0036503">
    <property type="term" value="P:ERAD pathway"/>
    <property type="evidence" value="ECO:0007669"/>
    <property type="project" value="TreeGrafter"/>
</dbReference>
<dbReference type="Pfam" id="PF04300">
    <property type="entry name" value="FBA"/>
    <property type="match status" value="1"/>
</dbReference>
<dbReference type="PROSITE" id="PS51114">
    <property type="entry name" value="FBA"/>
    <property type="match status" value="1"/>
</dbReference>
<dbReference type="GeneID" id="14914837"/>
<dbReference type="AlphaFoldDB" id="L8GQ51"/>
<dbReference type="GO" id="GO:0005737">
    <property type="term" value="C:cytoplasm"/>
    <property type="evidence" value="ECO:0007669"/>
    <property type="project" value="TreeGrafter"/>
</dbReference>
<accession>L8GQ51</accession>
<evidence type="ECO:0000313" key="2">
    <source>
        <dbReference type="EMBL" id="ELR14256.1"/>
    </source>
</evidence>
<dbReference type="GO" id="GO:0006516">
    <property type="term" value="P:glycoprotein catabolic process"/>
    <property type="evidence" value="ECO:0007669"/>
    <property type="project" value="TreeGrafter"/>
</dbReference>
<dbReference type="STRING" id="1257118.L8GQ51"/>
<dbReference type="EMBL" id="KB008062">
    <property type="protein sequence ID" value="ELR14256.1"/>
    <property type="molecule type" value="Genomic_DNA"/>
</dbReference>
<dbReference type="GO" id="GO:0031146">
    <property type="term" value="P:SCF-dependent proteasomal ubiquitin-dependent protein catabolic process"/>
    <property type="evidence" value="ECO:0007669"/>
    <property type="project" value="TreeGrafter"/>
</dbReference>
<dbReference type="PANTHER" id="PTHR12125:SF5">
    <property type="entry name" value="F-BOX DOMAIN-CONTAINING PROTEIN"/>
    <property type="match status" value="1"/>
</dbReference>
<dbReference type="InterPro" id="IPR039752">
    <property type="entry name" value="F-box_only"/>
</dbReference>
<dbReference type="Gene3D" id="2.60.120.260">
    <property type="entry name" value="Galactose-binding domain-like"/>
    <property type="match status" value="1"/>
</dbReference>
<sequence length="72" mass="7961">VKLLDGEGAVLAKWTTGTKEAETHWTQEEHVFRNYPPGVRAVSFKTKGKDSKFWAGHYGARMTGAVLAIAWA</sequence>
<evidence type="ECO:0000259" key="1">
    <source>
        <dbReference type="PROSITE" id="PS51114"/>
    </source>
</evidence>
<dbReference type="RefSeq" id="XP_004336269.1">
    <property type="nucleotide sequence ID" value="XM_004336221.1"/>
</dbReference>
<gene>
    <name evidence="2" type="ORF">ACA1_006570</name>
</gene>
<dbReference type="PANTHER" id="PTHR12125">
    <property type="entry name" value="F-BOX ONLY PROTEIN 6-LIKE PROTEIN"/>
    <property type="match status" value="1"/>
</dbReference>
<feature type="non-terminal residue" evidence="2">
    <location>
        <position position="1"/>
    </location>
</feature>
<protein>
    <submittedName>
        <fullName evidence="2">Fbox protein 27, putative</fullName>
    </submittedName>
</protein>
<dbReference type="InterPro" id="IPR007397">
    <property type="entry name" value="F-box-assoc_dom"/>
</dbReference>
<feature type="domain" description="FBA" evidence="1">
    <location>
        <begin position="1"/>
        <end position="71"/>
    </location>
</feature>
<dbReference type="KEGG" id="acan:ACA1_006570"/>